<feature type="region of interest" description="Disordered" evidence="1">
    <location>
        <begin position="17"/>
        <end position="37"/>
    </location>
</feature>
<reference evidence="3" key="1">
    <citation type="submission" date="2015-06" db="EMBL/GenBank/DDBJ databases">
        <authorList>
            <person name="Parisi A."/>
            <person name="Chiara M."/>
            <person name="Florio D."/>
            <person name="Miccolupo A."/>
            <person name="Manzari C."/>
            <person name="Mion D."/>
            <person name="Caruso M."/>
            <person name="D'erchia A.M."/>
            <person name="Zanoni R."/>
        </authorList>
    </citation>
    <scope>NUCLEOTIDE SEQUENCE [LARGE SCALE GENOMIC DNA]</scope>
    <source>
        <strain evidence="3">73/13</strain>
    </source>
</reference>
<organism evidence="2 3">
    <name type="scientific">Campylobacter vulpis</name>
    <dbReference type="NCBI Taxonomy" id="1655500"/>
    <lineage>
        <taxon>Bacteria</taxon>
        <taxon>Pseudomonadati</taxon>
        <taxon>Campylobacterota</taxon>
        <taxon>Epsilonproteobacteria</taxon>
        <taxon>Campylobacterales</taxon>
        <taxon>Campylobacteraceae</taxon>
        <taxon>Campylobacter</taxon>
    </lineage>
</organism>
<evidence type="ECO:0000313" key="2">
    <source>
        <dbReference type="EMBL" id="PHY92377.1"/>
    </source>
</evidence>
<dbReference type="Proteomes" id="UP000237472">
    <property type="component" value="Unassembled WGS sequence"/>
</dbReference>
<feature type="compositionally biased region" description="Basic and acidic residues" evidence="1">
    <location>
        <begin position="23"/>
        <end position="37"/>
    </location>
</feature>
<comment type="caution">
    <text evidence="2">The sequence shown here is derived from an EMBL/GenBank/DDBJ whole genome shotgun (WGS) entry which is preliminary data.</text>
</comment>
<dbReference type="RefSeq" id="WP_099460834.1">
    <property type="nucleotide sequence ID" value="NZ_LDWY01000002.1"/>
</dbReference>
<dbReference type="EMBL" id="LDWY01000002">
    <property type="protein sequence ID" value="PHY92377.1"/>
    <property type="molecule type" value="Genomic_DNA"/>
</dbReference>
<name>A0A2G4R778_9BACT</name>
<accession>A0A2G4R778</accession>
<dbReference type="OrthoDB" id="5355869at2"/>
<protein>
    <submittedName>
        <fullName evidence="2">Uncharacterized protein</fullName>
    </submittedName>
</protein>
<evidence type="ECO:0000256" key="1">
    <source>
        <dbReference type="SAM" id="MobiDB-lite"/>
    </source>
</evidence>
<evidence type="ECO:0000313" key="3">
    <source>
        <dbReference type="Proteomes" id="UP000237472"/>
    </source>
</evidence>
<dbReference type="AlphaFoldDB" id="A0A2G4R778"/>
<proteinExistence type="predicted"/>
<gene>
    <name evidence="2" type="ORF">AA994_00530</name>
</gene>
<sequence length="88" mass="10427">MEKKPFTIDEALKSETSSQKTYKKAEKKSSGRKTINKELRREHMVVCRLNQKEYETLKKLMELEFNTESSTYIRKLILKEAKALDINE</sequence>